<evidence type="ECO:0000256" key="2">
    <source>
        <dbReference type="ARBA" id="ARBA00023002"/>
    </source>
</evidence>
<evidence type="ECO:0008006" key="5">
    <source>
        <dbReference type="Google" id="ProtNLM"/>
    </source>
</evidence>
<dbReference type="EMBL" id="OA884043">
    <property type="protein sequence ID" value="CAD7280196.1"/>
    <property type="molecule type" value="Genomic_DNA"/>
</dbReference>
<dbReference type="EMBL" id="CAJPEX010002006">
    <property type="protein sequence ID" value="CAG0920348.1"/>
    <property type="molecule type" value="Genomic_DNA"/>
</dbReference>
<protein>
    <recommendedName>
        <fullName evidence="5">Dehydrogenase/reductase SDR family member 4</fullName>
    </recommendedName>
</protein>
<dbReference type="FunFam" id="3.40.50.720:FF:000084">
    <property type="entry name" value="Short-chain dehydrogenase reductase"/>
    <property type="match status" value="1"/>
</dbReference>
<dbReference type="Gene3D" id="3.40.50.720">
    <property type="entry name" value="NAD(P)-binding Rossmann-like Domain"/>
    <property type="match status" value="1"/>
</dbReference>
<evidence type="ECO:0000256" key="1">
    <source>
        <dbReference type="ARBA" id="ARBA00006484"/>
    </source>
</evidence>
<name>A0A7R9BUC3_9CRUS</name>
<comment type="similarity">
    <text evidence="1">Belongs to the short-chain dehydrogenases/reductases (SDR) family.</text>
</comment>
<dbReference type="PRINTS" id="PR00080">
    <property type="entry name" value="SDRFAMILY"/>
</dbReference>
<dbReference type="InterPro" id="IPR002347">
    <property type="entry name" value="SDR_fam"/>
</dbReference>
<evidence type="ECO:0000313" key="3">
    <source>
        <dbReference type="EMBL" id="CAD7280196.1"/>
    </source>
</evidence>
<evidence type="ECO:0000313" key="4">
    <source>
        <dbReference type="Proteomes" id="UP000678499"/>
    </source>
</evidence>
<sequence length="254" mass="26949">MSVGTLAGKVAIVTASTEGIGLAIAKRLGKDGAKVVISSRKRSNVDKAVEELKRLGVTALGCRCHVGHDEQRRNMVQAAVDQFGGIDILVSNAAVNPFFGNMMDCPEDSWNKIFDVNVKASWLLTREVVPHMIKRGSGAIVFVTSIAGYTPMPMLGPYSVSKTALLGLVKAFAHELANDNIRVNAVAPGVVRTKFSSALTDTEGLSDALLTTVPMRRFGETDEIAGTVSFLCSKDASYVTGETMVVAGGMNSKL</sequence>
<dbReference type="PANTHER" id="PTHR43943:SF2">
    <property type="entry name" value="DEHYDROGENASE_REDUCTASE 4"/>
    <property type="match status" value="1"/>
</dbReference>
<dbReference type="Pfam" id="PF13561">
    <property type="entry name" value="adh_short_C2"/>
    <property type="match status" value="1"/>
</dbReference>
<dbReference type="AlphaFoldDB" id="A0A7R9BUC3"/>
<keyword evidence="2" id="KW-0560">Oxidoreductase</keyword>
<dbReference type="OrthoDB" id="1669814at2759"/>
<dbReference type="SUPFAM" id="SSF51735">
    <property type="entry name" value="NAD(P)-binding Rossmann-fold domains"/>
    <property type="match status" value="1"/>
</dbReference>
<dbReference type="PRINTS" id="PR00081">
    <property type="entry name" value="GDHRDH"/>
</dbReference>
<organism evidence="3">
    <name type="scientific">Notodromas monacha</name>
    <dbReference type="NCBI Taxonomy" id="399045"/>
    <lineage>
        <taxon>Eukaryota</taxon>
        <taxon>Metazoa</taxon>
        <taxon>Ecdysozoa</taxon>
        <taxon>Arthropoda</taxon>
        <taxon>Crustacea</taxon>
        <taxon>Oligostraca</taxon>
        <taxon>Ostracoda</taxon>
        <taxon>Podocopa</taxon>
        <taxon>Podocopida</taxon>
        <taxon>Cypridocopina</taxon>
        <taxon>Cypridoidea</taxon>
        <taxon>Cyprididae</taxon>
        <taxon>Notodromas</taxon>
    </lineage>
</organism>
<dbReference type="InterPro" id="IPR020904">
    <property type="entry name" value="Sc_DH/Rdtase_CS"/>
</dbReference>
<gene>
    <name evidence="3" type="ORF">NMOB1V02_LOCUS7859</name>
</gene>
<accession>A0A7R9BUC3</accession>
<dbReference type="PROSITE" id="PS00061">
    <property type="entry name" value="ADH_SHORT"/>
    <property type="match status" value="1"/>
</dbReference>
<dbReference type="PANTHER" id="PTHR43943">
    <property type="entry name" value="DEHYDROGENASE/REDUCTASE (SDR FAMILY) MEMBER 4"/>
    <property type="match status" value="1"/>
</dbReference>
<dbReference type="NCBIfam" id="NF005559">
    <property type="entry name" value="PRK07231.1"/>
    <property type="match status" value="1"/>
</dbReference>
<dbReference type="GO" id="GO:0004090">
    <property type="term" value="F:carbonyl reductase (NADPH) activity"/>
    <property type="evidence" value="ECO:0007669"/>
    <property type="project" value="TreeGrafter"/>
</dbReference>
<keyword evidence="4" id="KW-1185">Reference proteome</keyword>
<proteinExistence type="inferred from homology"/>
<dbReference type="Proteomes" id="UP000678499">
    <property type="component" value="Unassembled WGS sequence"/>
</dbReference>
<reference evidence="3" key="1">
    <citation type="submission" date="2020-11" db="EMBL/GenBank/DDBJ databases">
        <authorList>
            <person name="Tran Van P."/>
        </authorList>
    </citation>
    <scope>NUCLEOTIDE SEQUENCE</scope>
</reference>
<dbReference type="InterPro" id="IPR036291">
    <property type="entry name" value="NAD(P)-bd_dom_sf"/>
</dbReference>